<dbReference type="PATRIC" id="fig|888050.3.peg.895"/>
<dbReference type="STRING" id="888050.HMPREF9004_0948"/>
<comment type="caution">
    <text evidence="2">The sequence shown here is derived from an EMBL/GenBank/DDBJ whole genome shotgun (WGS) entry which is preliminary data.</text>
</comment>
<dbReference type="AlphaFoldDB" id="N6WDS1"/>
<protein>
    <submittedName>
        <fullName evidence="2">Uncharacterized protein</fullName>
    </submittedName>
</protein>
<evidence type="ECO:0000256" key="1">
    <source>
        <dbReference type="SAM" id="MobiDB-lite"/>
    </source>
</evidence>
<evidence type="ECO:0000313" key="3">
    <source>
        <dbReference type="Proteomes" id="UP000013015"/>
    </source>
</evidence>
<evidence type="ECO:0000313" key="2">
    <source>
        <dbReference type="EMBL" id="ENO18379.1"/>
    </source>
</evidence>
<proteinExistence type="predicted"/>
<dbReference type="HOGENOM" id="CLU_3194942_0_0_11"/>
<feature type="region of interest" description="Disordered" evidence="1">
    <location>
        <begin position="1"/>
        <end position="21"/>
    </location>
</feature>
<reference evidence="2 3" key="1">
    <citation type="submission" date="2013-03" db="EMBL/GenBank/DDBJ databases">
        <title>Reference genome for the Human Microbiome Project.</title>
        <authorList>
            <person name="Aqrawi P."/>
            <person name="Ayvaz T."/>
            <person name="Bess C."/>
            <person name="Blankenburg K."/>
            <person name="Coyle M."/>
            <person name="Deng J."/>
            <person name="Forbes L."/>
            <person name="Fowler G."/>
            <person name="Francisco L."/>
            <person name="Fu Q."/>
            <person name="Gibbs R."/>
            <person name="Gross S."/>
            <person name="Gubbala S."/>
            <person name="Hale W."/>
            <person name="Hemphill L."/>
            <person name="Highlander S."/>
            <person name="Hirani K."/>
            <person name="Jackson L."/>
            <person name="Jakkamsetti A."/>
            <person name="Javaid M."/>
            <person name="Jayaseelan J.C."/>
            <person name="Jiang H."/>
            <person name="Joshi V."/>
            <person name="Korchina V."/>
            <person name="Kovar C."/>
            <person name="Lara F."/>
            <person name="Lee S."/>
            <person name="Liu Y."/>
            <person name="Mata R."/>
            <person name="Mathew T."/>
            <person name="Munidasa M."/>
            <person name="Muzny D."/>
            <person name="Nazareth L."/>
            <person name="Ngo R."/>
            <person name="Nguyen L."/>
            <person name="Nguyen N."/>
            <person name="Okwuonu G."/>
            <person name="Ongeri F."/>
            <person name="Palculict T."/>
            <person name="Patil S."/>
            <person name="Petrosino J."/>
            <person name="Pham C."/>
            <person name="Pham P."/>
            <person name="Pu L.-L."/>
            <person name="Qin X."/>
            <person name="Qu J."/>
            <person name="Reid J."/>
            <person name="Ross M."/>
            <person name="Ruth R."/>
            <person name="Saada N."/>
            <person name="San Lucas F."/>
            <person name="Santibanez J."/>
            <person name="Shang Y."/>
            <person name="Simmons D."/>
            <person name="Song X.-Z."/>
            <person name="Tang L.-Y."/>
            <person name="Thornton R."/>
            <person name="Warren J."/>
            <person name="Weissenberger G."/>
            <person name="Wilczek-Boney K."/>
            <person name="Worley K."/>
            <person name="Youmans B."/>
            <person name="Zhang J."/>
            <person name="Zhang L."/>
            <person name="Zhao Z."/>
            <person name="Zhou C."/>
            <person name="Zhu D."/>
            <person name="Zhu Y."/>
        </authorList>
    </citation>
    <scope>NUCLEOTIDE SEQUENCE [LARGE SCALE GENOMIC DNA]</scope>
    <source>
        <strain evidence="2 3">F0333</strain>
    </source>
</reference>
<sequence length="45" mass="4765">MEAVTTSGGVISPPQFVNPSTSEGELYEVRIESPIKASDRVDASI</sequence>
<keyword evidence="3" id="KW-1185">Reference proteome</keyword>
<dbReference type="Proteomes" id="UP000013015">
    <property type="component" value="Unassembled WGS sequence"/>
</dbReference>
<dbReference type="EMBL" id="AQHZ01000015">
    <property type="protein sequence ID" value="ENO18379.1"/>
    <property type="molecule type" value="Genomic_DNA"/>
</dbReference>
<gene>
    <name evidence="2" type="ORF">HMPREF9004_0948</name>
</gene>
<name>N6WDS1_9ACTO</name>
<accession>N6WDS1</accession>
<organism evidence="2 3">
    <name type="scientific">Schaalia cardiffensis F0333</name>
    <dbReference type="NCBI Taxonomy" id="888050"/>
    <lineage>
        <taxon>Bacteria</taxon>
        <taxon>Bacillati</taxon>
        <taxon>Actinomycetota</taxon>
        <taxon>Actinomycetes</taxon>
        <taxon>Actinomycetales</taxon>
        <taxon>Actinomycetaceae</taxon>
        <taxon>Schaalia</taxon>
    </lineage>
</organism>